<name>A0AAU9LNR0_9ASTR</name>
<comment type="caution">
    <text evidence="1">The sequence shown here is derived from an EMBL/GenBank/DDBJ whole genome shotgun (WGS) entry which is preliminary data.</text>
</comment>
<dbReference type="AlphaFoldDB" id="A0AAU9LNR0"/>
<reference evidence="1 2" key="1">
    <citation type="submission" date="2022-01" db="EMBL/GenBank/DDBJ databases">
        <authorList>
            <person name="Xiong W."/>
            <person name="Schranz E."/>
        </authorList>
    </citation>
    <scope>NUCLEOTIDE SEQUENCE [LARGE SCALE GENOMIC DNA]</scope>
</reference>
<dbReference type="Proteomes" id="UP001157418">
    <property type="component" value="Unassembled WGS sequence"/>
</dbReference>
<keyword evidence="2" id="KW-1185">Reference proteome</keyword>
<evidence type="ECO:0000313" key="2">
    <source>
        <dbReference type="Proteomes" id="UP001157418"/>
    </source>
</evidence>
<accession>A0AAU9LNR0</accession>
<gene>
    <name evidence="1" type="ORF">LVIROSA_LOCUS2868</name>
</gene>
<protein>
    <submittedName>
        <fullName evidence="1">Uncharacterized protein</fullName>
    </submittedName>
</protein>
<organism evidence="1 2">
    <name type="scientific">Lactuca virosa</name>
    <dbReference type="NCBI Taxonomy" id="75947"/>
    <lineage>
        <taxon>Eukaryota</taxon>
        <taxon>Viridiplantae</taxon>
        <taxon>Streptophyta</taxon>
        <taxon>Embryophyta</taxon>
        <taxon>Tracheophyta</taxon>
        <taxon>Spermatophyta</taxon>
        <taxon>Magnoliopsida</taxon>
        <taxon>eudicotyledons</taxon>
        <taxon>Gunneridae</taxon>
        <taxon>Pentapetalae</taxon>
        <taxon>asterids</taxon>
        <taxon>campanulids</taxon>
        <taxon>Asterales</taxon>
        <taxon>Asteraceae</taxon>
        <taxon>Cichorioideae</taxon>
        <taxon>Cichorieae</taxon>
        <taxon>Lactucinae</taxon>
        <taxon>Lactuca</taxon>
    </lineage>
</organism>
<dbReference type="EMBL" id="CAKMRJ010000001">
    <property type="protein sequence ID" value="CAH1414991.1"/>
    <property type="molecule type" value="Genomic_DNA"/>
</dbReference>
<evidence type="ECO:0000313" key="1">
    <source>
        <dbReference type="EMBL" id="CAH1414991.1"/>
    </source>
</evidence>
<proteinExistence type="predicted"/>
<sequence>MSIKVLSTAVVGAVEESKVFITFSLTSGLKYHVSQHSATAPVVQMFLPVDAHLIEDICQIIMIVGLTGTLTGDIGQFSELQILPSGLLSTTFGPVVATIRPPNIFMVYIHTV</sequence>